<name>A0A087RT47_9ARCH</name>
<evidence type="ECO:0000313" key="2">
    <source>
        <dbReference type="Proteomes" id="UP000029386"/>
    </source>
</evidence>
<gene>
    <name evidence="1" type="ORF">AAA799D11_00594</name>
</gene>
<keyword evidence="2" id="KW-1185">Reference proteome</keyword>
<accession>A0A087RT47</accession>
<evidence type="ECO:0000313" key="1">
    <source>
        <dbReference type="EMBL" id="KFM16651.1"/>
    </source>
</evidence>
<dbReference type="AlphaFoldDB" id="A0A087RT47"/>
<dbReference type="EMBL" id="JOSY01000016">
    <property type="protein sequence ID" value="KFM16651.1"/>
    <property type="molecule type" value="Genomic_DNA"/>
</dbReference>
<proteinExistence type="predicted"/>
<reference evidence="1 2" key="1">
    <citation type="submission" date="2014-06" db="EMBL/GenBank/DDBJ databases">
        <authorList>
            <person name="Ngugi D.K."/>
            <person name="Blom J."/>
            <person name="Alam I."/>
            <person name="Rashid M."/>
            <person name="Baalawi W."/>
            <person name="Zhang G."/>
            <person name="Hikmawan T."/>
            <person name="Guan Y."/>
            <person name="Antunes A."/>
            <person name="Siam R."/>
            <person name="El-Dorry H."/>
            <person name="Bajic V."/>
            <person name="Stingl U."/>
        </authorList>
    </citation>
    <scope>NUCLEOTIDE SEQUENCE [LARGE SCALE GENOMIC DNA]</scope>
    <source>
        <strain evidence="1">SCGC AAA799-D11</strain>
    </source>
</reference>
<organism evidence="1 2">
    <name type="scientific">Marine Group I thaumarchaeote SCGC AAA799-D11</name>
    <dbReference type="NCBI Taxonomy" id="1502291"/>
    <lineage>
        <taxon>Archaea</taxon>
        <taxon>Nitrososphaerota</taxon>
        <taxon>Marine Group I</taxon>
    </lineage>
</organism>
<sequence length="90" mass="10529">MSAKHSEDISKLSSNEIKSKIQREGIWPQYTQRIKSLERTEQEFWKLFGIETDSARKRTILEDLVNLQPVIANCYDAAQKMLMPNMDLKN</sequence>
<comment type="caution">
    <text evidence="1">The sequence shown here is derived from an EMBL/GenBank/DDBJ whole genome shotgun (WGS) entry which is preliminary data.</text>
</comment>
<dbReference type="STRING" id="1502291.AAA799D11_00594"/>
<protein>
    <submittedName>
        <fullName evidence="1">Uncharacterized protein</fullName>
    </submittedName>
</protein>
<dbReference type="Proteomes" id="UP000029386">
    <property type="component" value="Unassembled WGS sequence"/>
</dbReference>